<protein>
    <recommendedName>
        <fullName evidence="4">Thymidylate synthase</fullName>
        <ecNumber evidence="3">2.1.1.45</ecNumber>
    </recommendedName>
</protein>
<gene>
    <name evidence="11" type="ORF">LOD99_7715</name>
</gene>
<dbReference type="NCBIfam" id="TIGR03284">
    <property type="entry name" value="thym_sym"/>
    <property type="match status" value="1"/>
</dbReference>
<evidence type="ECO:0000256" key="2">
    <source>
        <dbReference type="ARBA" id="ARBA00009972"/>
    </source>
</evidence>
<dbReference type="Gene3D" id="3.30.572.10">
    <property type="entry name" value="Thymidylate synthase/dCMP hydroxymethylase domain"/>
    <property type="match status" value="1"/>
</dbReference>
<proteinExistence type="inferred from homology"/>
<keyword evidence="6" id="KW-0808">Transferase</keyword>
<evidence type="ECO:0000256" key="5">
    <source>
        <dbReference type="ARBA" id="ARBA00022603"/>
    </source>
</evidence>
<evidence type="ECO:0000313" key="11">
    <source>
        <dbReference type="EMBL" id="KAI6650665.1"/>
    </source>
</evidence>
<organism evidence="11 12">
    <name type="scientific">Oopsacas minuta</name>
    <dbReference type="NCBI Taxonomy" id="111878"/>
    <lineage>
        <taxon>Eukaryota</taxon>
        <taxon>Metazoa</taxon>
        <taxon>Porifera</taxon>
        <taxon>Hexactinellida</taxon>
        <taxon>Hexasterophora</taxon>
        <taxon>Lyssacinosida</taxon>
        <taxon>Leucopsacidae</taxon>
        <taxon>Oopsacas</taxon>
    </lineage>
</organism>
<feature type="domain" description="Thymidylate synthase/dCMP hydroxymethylase" evidence="10">
    <location>
        <begin position="12"/>
        <end position="294"/>
    </location>
</feature>
<comment type="similarity">
    <text evidence="2">Belongs to the thymidylate synthase family.</text>
</comment>
<feature type="active site" evidence="9">
    <location>
        <position position="176"/>
    </location>
</feature>
<evidence type="ECO:0000256" key="7">
    <source>
        <dbReference type="ARBA" id="ARBA00022727"/>
    </source>
</evidence>
<dbReference type="EC" id="2.1.1.45" evidence="3"/>
<dbReference type="PRINTS" id="PR00108">
    <property type="entry name" value="THYMDSNTHASE"/>
</dbReference>
<evidence type="ECO:0000313" key="12">
    <source>
        <dbReference type="Proteomes" id="UP001165289"/>
    </source>
</evidence>
<dbReference type="GO" id="GO:0005829">
    <property type="term" value="C:cytosol"/>
    <property type="evidence" value="ECO:0007669"/>
    <property type="project" value="TreeGrafter"/>
</dbReference>
<keyword evidence="5" id="KW-0489">Methyltransferase</keyword>
<reference evidence="11 12" key="1">
    <citation type="journal article" date="2023" name="BMC Biol.">
        <title>The compact genome of the sponge Oopsacas minuta (Hexactinellida) is lacking key metazoan core genes.</title>
        <authorList>
            <person name="Santini S."/>
            <person name="Schenkelaars Q."/>
            <person name="Jourda C."/>
            <person name="Duchesne M."/>
            <person name="Belahbib H."/>
            <person name="Rocher C."/>
            <person name="Selva M."/>
            <person name="Riesgo A."/>
            <person name="Vervoort M."/>
            <person name="Leys S.P."/>
            <person name="Kodjabachian L."/>
            <person name="Le Bivic A."/>
            <person name="Borchiellini C."/>
            <person name="Claverie J.M."/>
            <person name="Renard E."/>
        </authorList>
    </citation>
    <scope>NUCLEOTIDE SEQUENCE [LARGE SCALE GENOMIC DNA]</scope>
    <source>
        <strain evidence="11">SPO-2</strain>
    </source>
</reference>
<dbReference type="InterPro" id="IPR036926">
    <property type="entry name" value="Thymidate_synth/dCMP_Mease_sf"/>
</dbReference>
<dbReference type="PANTHER" id="PTHR11548:SF2">
    <property type="entry name" value="THYMIDYLATE SYNTHASE"/>
    <property type="match status" value="1"/>
</dbReference>
<comment type="caution">
    <text evidence="11">The sequence shown here is derived from an EMBL/GenBank/DDBJ whole genome shotgun (WGS) entry which is preliminary data.</text>
</comment>
<comment type="pathway">
    <text evidence="1">Pyrimidine metabolism; dTTP biosynthesis.</text>
</comment>
<dbReference type="NCBIfam" id="NF002497">
    <property type="entry name" value="PRK01827.1-3"/>
    <property type="match status" value="1"/>
</dbReference>
<name>A0AAV7JQG6_9METZ</name>
<dbReference type="PANTHER" id="PTHR11548">
    <property type="entry name" value="THYMIDYLATE SYNTHASE 1"/>
    <property type="match status" value="1"/>
</dbReference>
<dbReference type="InterPro" id="IPR023451">
    <property type="entry name" value="Thymidate_synth/dCMP_Mease_dom"/>
</dbReference>
<dbReference type="InterPro" id="IPR020940">
    <property type="entry name" value="Thymidylate_synthase_AS"/>
</dbReference>
<dbReference type="PROSITE" id="PS00091">
    <property type="entry name" value="THYMIDYLATE_SYNTHASE"/>
    <property type="match status" value="1"/>
</dbReference>
<dbReference type="AlphaFoldDB" id="A0AAV7JQG6"/>
<sequence length="294" mass="33872">MSTPDTDTDEYEYLNLVQKILITGKKKPDRTGVGVVSLFGAQMRYNLREERIPLLTTKKVFWRGIVEELLWFIKGSTNSRLLSEKKVGIWDANGSREFLDKQGFVDREEGDLGPVYGFQWRHFGAKYIDMHADYNGKGIDQLKQIIHTIKTNPDDRRIILCAWNPCDIPQMVLPPCHLLAQFYVCDGELSCQMYQRSADMGLGVPFNIASYSLLTHMIAHVCKLKTGDFVHTLGDAHIYLNHIDPLKEQIIRKPNTVPRLKIIREVENMEDFVFSDFLLENYDHHPPIAMKMAV</sequence>
<evidence type="ECO:0000259" key="10">
    <source>
        <dbReference type="Pfam" id="PF00303"/>
    </source>
</evidence>
<dbReference type="GO" id="GO:0006231">
    <property type="term" value="P:dTMP biosynthetic process"/>
    <property type="evidence" value="ECO:0007669"/>
    <property type="project" value="InterPro"/>
</dbReference>
<accession>A0AAV7JQG6</accession>
<evidence type="ECO:0000256" key="1">
    <source>
        <dbReference type="ARBA" id="ARBA00004992"/>
    </source>
</evidence>
<evidence type="ECO:0000256" key="6">
    <source>
        <dbReference type="ARBA" id="ARBA00022679"/>
    </source>
</evidence>
<evidence type="ECO:0000256" key="3">
    <source>
        <dbReference type="ARBA" id="ARBA00011947"/>
    </source>
</evidence>
<evidence type="ECO:0000256" key="8">
    <source>
        <dbReference type="ARBA" id="ARBA00047344"/>
    </source>
</evidence>
<dbReference type="SUPFAM" id="SSF55831">
    <property type="entry name" value="Thymidylate synthase/dCMP hydroxymethylase"/>
    <property type="match status" value="1"/>
</dbReference>
<dbReference type="Proteomes" id="UP001165289">
    <property type="component" value="Unassembled WGS sequence"/>
</dbReference>
<dbReference type="GO" id="GO:0032259">
    <property type="term" value="P:methylation"/>
    <property type="evidence" value="ECO:0007669"/>
    <property type="project" value="UniProtKB-KW"/>
</dbReference>
<keyword evidence="7" id="KW-0545">Nucleotide biosynthesis</keyword>
<dbReference type="HAMAP" id="MF_00008">
    <property type="entry name" value="Thymidy_synth_bact"/>
    <property type="match status" value="1"/>
</dbReference>
<dbReference type="InterPro" id="IPR045097">
    <property type="entry name" value="Thymidate_synth/dCMP_Mease"/>
</dbReference>
<dbReference type="CDD" id="cd00351">
    <property type="entry name" value="TS_Pyrimidine_HMase"/>
    <property type="match status" value="1"/>
</dbReference>
<evidence type="ECO:0000256" key="4">
    <source>
        <dbReference type="ARBA" id="ARBA00015931"/>
    </source>
</evidence>
<comment type="catalytic activity">
    <reaction evidence="8">
        <text>dUMP + (6R)-5,10-methylene-5,6,7,8-tetrahydrofolate = 7,8-dihydrofolate + dTMP</text>
        <dbReference type="Rhea" id="RHEA:12104"/>
        <dbReference type="ChEBI" id="CHEBI:15636"/>
        <dbReference type="ChEBI" id="CHEBI:57451"/>
        <dbReference type="ChEBI" id="CHEBI:63528"/>
        <dbReference type="ChEBI" id="CHEBI:246422"/>
        <dbReference type="EC" id="2.1.1.45"/>
    </reaction>
</comment>
<dbReference type="Pfam" id="PF00303">
    <property type="entry name" value="Thymidylat_synt"/>
    <property type="match status" value="1"/>
</dbReference>
<evidence type="ECO:0000256" key="9">
    <source>
        <dbReference type="PROSITE-ProRule" id="PRU10016"/>
    </source>
</evidence>
<dbReference type="FunFam" id="3.30.572.10:FF:000002">
    <property type="entry name" value="Possible thymidylate synthase"/>
    <property type="match status" value="1"/>
</dbReference>
<dbReference type="GO" id="GO:0004799">
    <property type="term" value="F:thymidylate synthase activity"/>
    <property type="evidence" value="ECO:0007669"/>
    <property type="project" value="UniProtKB-EC"/>
</dbReference>
<keyword evidence="12" id="KW-1185">Reference proteome</keyword>
<dbReference type="EMBL" id="JAKMXF010000310">
    <property type="protein sequence ID" value="KAI6650665.1"/>
    <property type="molecule type" value="Genomic_DNA"/>
</dbReference>
<dbReference type="InterPro" id="IPR000398">
    <property type="entry name" value="Thymidylate_synthase"/>
</dbReference>
<dbReference type="GO" id="GO:0005739">
    <property type="term" value="C:mitochondrion"/>
    <property type="evidence" value="ECO:0007669"/>
    <property type="project" value="TreeGrafter"/>
</dbReference>